<protein>
    <submittedName>
        <fullName evidence="1">DUF3069 domain-containing protein</fullName>
    </submittedName>
</protein>
<gene>
    <name evidence="1" type="ORF">PGX00_22380</name>
</gene>
<reference evidence="1 2" key="1">
    <citation type="submission" date="2023-01" db="EMBL/GenBank/DDBJ databases">
        <title>Vibrio sp. KJ40-1 sp.nov, isolated from marine algae.</title>
        <authorList>
            <person name="Butt M."/>
            <person name="Kim J.M.J."/>
            <person name="Jeon C.O.C."/>
        </authorList>
    </citation>
    <scope>NUCLEOTIDE SEQUENCE [LARGE SCALE GENOMIC DNA]</scope>
    <source>
        <strain evidence="1 2">KJ40-1</strain>
    </source>
</reference>
<sequence length="152" mass="17628">MSTETNISTEEQSSDETLIDLSTVSAELRKVIEFDQVPEEMLNMVVSIHEVSEEAVREAWNSMPASAQNVLDNFEQFHALISVSQAFAGINFMEEFKTLDLPKDMNEQEQEDYRTQLLDQVLYNCVKDMVKQTKKARRDPILKRDFIEVFEK</sequence>
<comment type="caution">
    <text evidence="1">The sequence shown here is derived from an EMBL/GenBank/DDBJ whole genome shotgun (WGS) entry which is preliminary data.</text>
</comment>
<accession>A0ABT4YXE3</accession>
<dbReference type="InterPro" id="IPR021422">
    <property type="entry name" value="DUF3069"/>
</dbReference>
<evidence type="ECO:0000313" key="2">
    <source>
        <dbReference type="Proteomes" id="UP001210678"/>
    </source>
</evidence>
<proteinExistence type="predicted"/>
<dbReference type="InterPro" id="IPR023132">
    <property type="entry name" value="Sama2622-like_sf"/>
</dbReference>
<keyword evidence="2" id="KW-1185">Reference proteome</keyword>
<name>A0ABT4YXE3_9VIBR</name>
<dbReference type="Pfam" id="PF11269">
    <property type="entry name" value="DUF3069"/>
    <property type="match status" value="1"/>
</dbReference>
<dbReference type="EMBL" id="JAQLOI010000003">
    <property type="protein sequence ID" value="MDB1126266.1"/>
    <property type="molecule type" value="Genomic_DNA"/>
</dbReference>
<evidence type="ECO:0000313" key="1">
    <source>
        <dbReference type="EMBL" id="MDB1126266.1"/>
    </source>
</evidence>
<organism evidence="1 2">
    <name type="scientific">Vibrio algarum</name>
    <dbReference type="NCBI Taxonomy" id="3020714"/>
    <lineage>
        <taxon>Bacteria</taxon>
        <taxon>Pseudomonadati</taxon>
        <taxon>Pseudomonadota</taxon>
        <taxon>Gammaproteobacteria</taxon>
        <taxon>Vibrionales</taxon>
        <taxon>Vibrionaceae</taxon>
        <taxon>Vibrio</taxon>
    </lineage>
</organism>
<dbReference type="SUPFAM" id="SSF158675">
    <property type="entry name" value="Sama2622-like"/>
    <property type="match status" value="1"/>
</dbReference>
<dbReference type="Proteomes" id="UP001210678">
    <property type="component" value="Unassembled WGS sequence"/>
</dbReference>
<dbReference type="RefSeq" id="WP_272140739.1">
    <property type="nucleotide sequence ID" value="NZ_JAQLOI010000003.1"/>
</dbReference>